<keyword evidence="1" id="KW-0812">Transmembrane</keyword>
<keyword evidence="1" id="KW-0472">Membrane</keyword>
<dbReference type="RefSeq" id="WP_077715357.1">
    <property type="nucleotide sequence ID" value="NZ_CP019698.1"/>
</dbReference>
<proteinExistence type="predicted"/>
<evidence type="ECO:0000256" key="1">
    <source>
        <dbReference type="SAM" id="Phobius"/>
    </source>
</evidence>
<dbReference type="OrthoDB" id="2990399at2"/>
<dbReference type="InterPro" id="IPR001173">
    <property type="entry name" value="Glyco_trans_2-like"/>
</dbReference>
<dbReference type="KEGG" id="dfg:B0537_15355"/>
<dbReference type="GO" id="GO:0016740">
    <property type="term" value="F:transferase activity"/>
    <property type="evidence" value="ECO:0007669"/>
    <property type="project" value="UniProtKB-KW"/>
</dbReference>
<reference evidence="3 4" key="1">
    <citation type="journal article" date="2016" name="Int. J. Syst. Evol. Microbiol.">
        <title>Desulfotomaculum ferrireducens sp. nov., a moderately thermophilic sulfate-reducing and dissimilatory Fe(III)-reducing bacterium isolated from compost.</title>
        <authorList>
            <person name="Yang G."/>
            <person name="Guo J."/>
            <person name="Zhuang L."/>
            <person name="Yuan Y."/>
            <person name="Zhou S."/>
        </authorList>
    </citation>
    <scope>NUCLEOTIDE SEQUENCE [LARGE SCALE GENOMIC DNA]</scope>
    <source>
        <strain evidence="3 4">GSS09</strain>
    </source>
</reference>
<keyword evidence="3" id="KW-0808">Transferase</keyword>
<gene>
    <name evidence="3" type="ORF">B0537_15355</name>
</gene>
<evidence type="ECO:0000313" key="3">
    <source>
        <dbReference type="EMBL" id="AQS60323.1"/>
    </source>
</evidence>
<dbReference type="Gene3D" id="3.90.550.10">
    <property type="entry name" value="Spore Coat Polysaccharide Biosynthesis Protein SpsA, Chain A"/>
    <property type="match status" value="1"/>
</dbReference>
<dbReference type="AlphaFoldDB" id="A0A1S6IZX6"/>
<sequence>MWETVGYLIMLILACYGVYYVAQDVLKLVRYIPGPPVSMLVVLRNRELDVEYLMRRLQAWSGHQWAELDIVVVDDGSEDDTPRILAALQTKCNFRLITLDRQGQASEQQGDRALQSGLLHCHNALVWLVDLRKLPPSLLAEKVFRVFFSQGWR</sequence>
<accession>A0A1S6IZX6</accession>
<keyword evidence="1" id="KW-1133">Transmembrane helix</keyword>
<feature type="transmembrane region" description="Helical" evidence="1">
    <location>
        <begin position="6"/>
        <end position="22"/>
    </location>
</feature>
<dbReference type="STRING" id="1833852.B0537_15355"/>
<evidence type="ECO:0000259" key="2">
    <source>
        <dbReference type="Pfam" id="PF00535"/>
    </source>
</evidence>
<dbReference type="Proteomes" id="UP000189464">
    <property type="component" value="Chromosome"/>
</dbReference>
<keyword evidence="4" id="KW-1185">Reference proteome</keyword>
<evidence type="ECO:0000313" key="4">
    <source>
        <dbReference type="Proteomes" id="UP000189464"/>
    </source>
</evidence>
<dbReference type="EMBL" id="CP019698">
    <property type="protein sequence ID" value="AQS60323.1"/>
    <property type="molecule type" value="Genomic_DNA"/>
</dbReference>
<dbReference type="SUPFAM" id="SSF53448">
    <property type="entry name" value="Nucleotide-diphospho-sugar transferases"/>
    <property type="match status" value="1"/>
</dbReference>
<dbReference type="Pfam" id="PF00535">
    <property type="entry name" value="Glycos_transf_2"/>
    <property type="match status" value="1"/>
</dbReference>
<name>A0A1S6IZX6_9FIRM</name>
<organism evidence="3 4">
    <name type="scientific">Desulforamulus ferrireducens</name>
    <dbReference type="NCBI Taxonomy" id="1833852"/>
    <lineage>
        <taxon>Bacteria</taxon>
        <taxon>Bacillati</taxon>
        <taxon>Bacillota</taxon>
        <taxon>Clostridia</taxon>
        <taxon>Eubacteriales</taxon>
        <taxon>Peptococcaceae</taxon>
        <taxon>Desulforamulus</taxon>
    </lineage>
</organism>
<protein>
    <submittedName>
        <fullName evidence="3">Glycosyl transferase family 2</fullName>
    </submittedName>
</protein>
<dbReference type="InterPro" id="IPR029044">
    <property type="entry name" value="Nucleotide-diphossugar_trans"/>
</dbReference>
<feature type="domain" description="Glycosyltransferase 2-like" evidence="2">
    <location>
        <begin position="40"/>
        <end position="129"/>
    </location>
</feature>